<comment type="pathway">
    <text evidence="1">Protein modification; protein ubiquitination.</text>
</comment>
<dbReference type="PANTHER" id="PTHR12389">
    <property type="entry name" value="ZINC FINGER PROTEIN 294"/>
    <property type="match status" value="1"/>
</dbReference>
<dbReference type="GO" id="GO:1990112">
    <property type="term" value="C:RQC complex"/>
    <property type="evidence" value="ECO:0007669"/>
    <property type="project" value="UniProtKB-UniRule"/>
</dbReference>
<feature type="compositionally biased region" description="Basic residues" evidence="2">
    <location>
        <begin position="50"/>
        <end position="59"/>
    </location>
</feature>
<comment type="catalytic activity">
    <reaction evidence="1">
        <text>S-ubiquitinyl-[E2 ubiquitin-conjugating enzyme]-L-cysteine + [acceptor protein]-L-lysine = [E2 ubiquitin-conjugating enzyme]-L-cysteine + N(6)-ubiquitinyl-[acceptor protein]-L-lysine.</text>
        <dbReference type="EC" id="2.3.2.27"/>
    </reaction>
</comment>
<dbReference type="PANTHER" id="PTHR12389:SF0">
    <property type="entry name" value="E3 UBIQUITIN-PROTEIN LIGASE LISTERIN"/>
    <property type="match status" value="1"/>
</dbReference>
<evidence type="ECO:0000259" key="3">
    <source>
        <dbReference type="Pfam" id="PF22958"/>
    </source>
</evidence>
<keyword evidence="1" id="KW-0862">Zinc</keyword>
<evidence type="ECO:0000259" key="5">
    <source>
        <dbReference type="Pfam" id="PF23009"/>
    </source>
</evidence>
<protein>
    <recommendedName>
        <fullName evidence="1">E3 ubiquitin-protein ligase listerin</fullName>
        <ecNumber evidence="1">2.3.2.27</ecNumber>
    </recommendedName>
    <alternativeName>
        <fullName evidence="1">RING-type E3 ubiquitin transferase listerin</fullName>
    </alternativeName>
</protein>
<dbReference type="Proteomes" id="UP001153365">
    <property type="component" value="Unassembled WGS sequence"/>
</dbReference>
<keyword evidence="7" id="KW-1185">Reference proteome</keyword>
<evidence type="ECO:0000259" key="4">
    <source>
        <dbReference type="Pfam" id="PF22999"/>
    </source>
</evidence>
<dbReference type="EMBL" id="CALTRL010001583">
    <property type="protein sequence ID" value="CAH7673074.1"/>
    <property type="molecule type" value="Genomic_DNA"/>
</dbReference>
<dbReference type="InterPro" id="IPR016024">
    <property type="entry name" value="ARM-type_fold"/>
</dbReference>
<evidence type="ECO:0000256" key="2">
    <source>
        <dbReference type="SAM" id="MobiDB-lite"/>
    </source>
</evidence>
<comment type="subunit">
    <text evidence="1">Component of the ribosome quality control complex (RQC).</text>
</comment>
<feature type="domain" description="E3 ubiquitin-protein ligase listerin HEAT repeat region" evidence="4">
    <location>
        <begin position="1318"/>
        <end position="1513"/>
    </location>
</feature>
<comment type="caution">
    <text evidence="6">The sequence shown here is derived from an EMBL/GenBank/DDBJ whole genome shotgun (WGS) entry which is preliminary data.</text>
</comment>
<keyword evidence="1" id="KW-0833">Ubl conjugation pathway</keyword>
<feature type="domain" description="E3 ubiquitin-protein ligase listerin N-terminal" evidence="3">
    <location>
        <begin position="95"/>
        <end position="395"/>
    </location>
</feature>
<dbReference type="InterPro" id="IPR054476">
    <property type="entry name" value="Ltn1_N"/>
</dbReference>
<gene>
    <name evidence="6" type="ORF">PPACK8108_LOCUS7933</name>
</gene>
<feature type="domain" description="E3 ubiquitin-protein ligase listerin ubiquitin conjugating" evidence="5">
    <location>
        <begin position="1526"/>
        <end position="1566"/>
    </location>
</feature>
<sequence>MAPKSSSASSATRKKHAARKNQSTDQSPSESSSIQDPKPKLTNLCTQTKLSKREKREKKATREKVYIPPQTYASEADPVDTLGLGSSDSPVRPERAVMLRKISKKDPVTVERGLDEWLAWVDSVIQTDQADETILGEKRSGDDWDGIIASAQVLLYHFPRIVVHSSRRVRALSLKLFNQLLDLDEFCLELFLSPANLEKPGFIGTWILSTCDPDKSIRSIASSSWNRTFESSHATSDRSWIRRPNFMDYVEETFQHLFSLIKPQIGESKDDSTPSLPTRKVAALEESAQSTSSRLRASAFEALAKVFEIHPQPQELLPLLMSSPLFEPSTWQMILPSGDQDPLVRKSIWSLLRAIVPYLANFPLSAAFTEKNSSVHGAMISGLVPLLDSYPKLWILDLQPDIGKEVVEGRNLDTPHSIVCKSPTFESSSTIELFYSYLQSACSSNPVLLYPSLVLILRTFPLTIERSEQFFLHFWSAHSSRFLRSSGRPGMSAFYKAWSECVTLIHQIITDEEILPIILFQFDKMWSQLSQNFSGPEQELFDLSSALCFVIHRCRRITEPAWLKISKAFEVSKEVKQILRYIQFCETAYISYTNEYIRTKAKEACESWLALSMSLLFEDKNDENVTTCVPVLIELLRINAGGLAIILESDEIALFQAFRKNLPPKIWNGSKPHYDLLVATLDYGTQNFSRDIWLAVMNQKFCELNSSNLKIVSALFRHSEGPLKREQLPNPQIDQFALKYTIEIMEGNVSYFKTLEPLFINPQSFVTEGAFIEMLRLTIDSLEKGVGSLLYKPQMLKLEKLELILTACDAQIVSLGKQAGPEIQLRLDMLLDQAAVSAFIMGQFLPLARGDMFLGLGTRFENLYFQITSKFSALQLQNHHRELFQLFKACIVDINCWLHPFDLNVAARKLLGHQESITLRDFLYMLPVGTPSQSTLLSLLSFKVHSPLLGIVDPLIRVSSEGDCEMEIDIENKYDRIVLAIIDLLVQDRPMSRKELWLWEHCLYLGQIARNSLITKTSNRKNDFHSRSDLEAIVDVIDKHTAYLISFHAQNLEFSWHLEIISMIQNPSNFDGNESDSLDRLIINLVLATQNRPTESLATATFYRVLCMLFKYTEIRPKVFEGWLALCRQTETSNTSLCLAIISALNPYIHSSVKFVHYQNQLAARLTDTPSASANGEGLRLIEILSRTAPPSDSENIFLPEQRVLFLLQGLKKWLDSDEDIEFLLNGRMLGLLWHLVPIVQNITGTHWDRIFDLIEISLEEVAWEDESSTWVGWSFIGVLKLIVEQLTGYAILARSTMSVVKQLIADITEDIIRDKSAQSLYAQVTKTVFSSSVATSSLAFNIARKIILNLTDSWAVKAELEPESDDDHSISSALLASLSQTSKEGEISSMLGWLLSTRLRSRYNSQLSDTNLIDEKLLPLLYNVMNVTDRGKPKDVSVWGISSFNISDLNESSLHSTALAAYLYYVSLRVVPSHIRSWWEACRNKQLSKNVAGFTSKFLSPILINHELEKVKDPDLLESLTDDKMIIKVSQVAKEVKAIYIVDDETMEIIIRIPNDYPLQPVDVLDVKK</sequence>
<feature type="region of interest" description="Disordered" evidence="2">
    <location>
        <begin position="1"/>
        <end position="88"/>
    </location>
</feature>
<dbReference type="Pfam" id="PF22999">
    <property type="entry name" value="LTN1_E3_ligase_6th"/>
    <property type="match status" value="1"/>
</dbReference>
<feature type="compositionally biased region" description="Low complexity" evidence="2">
    <location>
        <begin position="1"/>
        <end position="11"/>
    </location>
</feature>
<reference evidence="6" key="1">
    <citation type="submission" date="2022-06" db="EMBL/GenBank/DDBJ databases">
        <authorList>
            <consortium name="SYNGENTA / RWTH Aachen University"/>
        </authorList>
    </citation>
    <scope>NUCLEOTIDE SEQUENCE</scope>
</reference>
<dbReference type="GO" id="GO:0008270">
    <property type="term" value="F:zinc ion binding"/>
    <property type="evidence" value="ECO:0007669"/>
    <property type="project" value="UniProtKB-KW"/>
</dbReference>
<name>A0AAV0ATW2_PHAPC</name>
<evidence type="ECO:0000313" key="7">
    <source>
        <dbReference type="Proteomes" id="UP001153365"/>
    </source>
</evidence>
<keyword evidence="1" id="KW-0479">Metal-binding</keyword>
<dbReference type="InterPro" id="IPR054478">
    <property type="entry name" value="LTN1_UBC"/>
</dbReference>
<dbReference type="GO" id="GO:0005829">
    <property type="term" value="C:cytosol"/>
    <property type="evidence" value="ECO:0007669"/>
    <property type="project" value="UniProtKB-UniRule"/>
</dbReference>
<keyword evidence="1" id="KW-0863">Zinc-finger</keyword>
<feature type="compositionally biased region" description="Low complexity" evidence="2">
    <location>
        <begin position="23"/>
        <end position="35"/>
    </location>
</feature>
<comment type="similarity">
    <text evidence="1">Belongs to the LTN1 family.</text>
</comment>
<accession>A0AAV0ATW2</accession>
<dbReference type="GO" id="GO:0043023">
    <property type="term" value="F:ribosomal large subunit binding"/>
    <property type="evidence" value="ECO:0007669"/>
    <property type="project" value="TreeGrafter"/>
</dbReference>
<proteinExistence type="inferred from homology"/>
<evidence type="ECO:0000256" key="1">
    <source>
        <dbReference type="RuleBase" id="RU367090"/>
    </source>
</evidence>
<keyword evidence="1" id="KW-0808">Transferase</keyword>
<dbReference type="InterPro" id="IPR039795">
    <property type="entry name" value="LTN1/Rkr1"/>
</dbReference>
<dbReference type="InterPro" id="IPR054477">
    <property type="entry name" value="LTN1_E3_ligase_6th"/>
</dbReference>
<dbReference type="GO" id="GO:0061630">
    <property type="term" value="F:ubiquitin protein ligase activity"/>
    <property type="evidence" value="ECO:0007669"/>
    <property type="project" value="UniProtKB-UniRule"/>
</dbReference>
<dbReference type="GO" id="GO:0072344">
    <property type="term" value="P:rescue of stalled ribosome"/>
    <property type="evidence" value="ECO:0007669"/>
    <property type="project" value="UniProtKB-UniRule"/>
</dbReference>
<dbReference type="Pfam" id="PF22958">
    <property type="entry name" value="Ltn1_1st"/>
    <property type="match status" value="1"/>
</dbReference>
<dbReference type="EC" id="2.3.2.27" evidence="1"/>
<dbReference type="Pfam" id="PF23009">
    <property type="entry name" value="UBC_like"/>
    <property type="match status" value="1"/>
</dbReference>
<organism evidence="6 7">
    <name type="scientific">Phakopsora pachyrhizi</name>
    <name type="common">Asian soybean rust disease fungus</name>
    <dbReference type="NCBI Taxonomy" id="170000"/>
    <lineage>
        <taxon>Eukaryota</taxon>
        <taxon>Fungi</taxon>
        <taxon>Dikarya</taxon>
        <taxon>Basidiomycota</taxon>
        <taxon>Pucciniomycotina</taxon>
        <taxon>Pucciniomycetes</taxon>
        <taxon>Pucciniales</taxon>
        <taxon>Phakopsoraceae</taxon>
        <taxon>Phakopsora</taxon>
    </lineage>
</organism>
<comment type="function">
    <text evidence="1">E3 ubiquitin-protein ligase. Component of the ribosome quality control complex (RQC), a ribosome-associated complex that mediates ubiquitination and extraction of incompletely synthesized nascent chains for proteasomal degradation.</text>
</comment>
<dbReference type="GO" id="GO:1990116">
    <property type="term" value="P:ribosome-associated ubiquitin-dependent protein catabolic process"/>
    <property type="evidence" value="ECO:0007669"/>
    <property type="project" value="UniProtKB-UniRule"/>
</dbReference>
<evidence type="ECO:0000313" key="6">
    <source>
        <dbReference type="EMBL" id="CAH7673074.1"/>
    </source>
</evidence>
<dbReference type="SUPFAM" id="SSF48371">
    <property type="entry name" value="ARM repeat"/>
    <property type="match status" value="1"/>
</dbReference>